<protein>
    <recommendedName>
        <fullName evidence="3">Zinc-finger</fullName>
    </recommendedName>
</protein>
<dbReference type="Proteomes" id="UP000243588">
    <property type="component" value="Unassembled WGS sequence"/>
</dbReference>
<evidence type="ECO:0000313" key="2">
    <source>
        <dbReference type="Proteomes" id="UP000243588"/>
    </source>
</evidence>
<accession>A0A1G8DH66</accession>
<gene>
    <name evidence="1" type="ORF">SAMN05421818_10712</name>
</gene>
<proteinExistence type="predicted"/>
<dbReference type="AlphaFoldDB" id="A0A1G8DH66"/>
<keyword evidence="2" id="KW-1185">Reference proteome</keyword>
<dbReference type="RefSeq" id="WP_090407133.1">
    <property type="nucleotide sequence ID" value="NZ_FNDQ01000007.1"/>
</dbReference>
<organism evidence="1 2">
    <name type="scientific">Myroides phaeus</name>
    <dbReference type="NCBI Taxonomy" id="702745"/>
    <lineage>
        <taxon>Bacteria</taxon>
        <taxon>Pseudomonadati</taxon>
        <taxon>Bacteroidota</taxon>
        <taxon>Flavobacteriia</taxon>
        <taxon>Flavobacteriales</taxon>
        <taxon>Flavobacteriaceae</taxon>
        <taxon>Myroides</taxon>
    </lineage>
</organism>
<sequence>MINKIIHWLIMPCCQATLYIEKQNSQELSWWQKQRLKKHLWLCKCCENYYQKVTFLDNILKKMTQNSSSNELNDTDIQDFKNKIKNKLKI</sequence>
<name>A0A1G8DH66_9FLAO</name>
<evidence type="ECO:0008006" key="3">
    <source>
        <dbReference type="Google" id="ProtNLM"/>
    </source>
</evidence>
<reference evidence="2" key="1">
    <citation type="submission" date="2016-10" db="EMBL/GenBank/DDBJ databases">
        <authorList>
            <person name="Varghese N."/>
            <person name="Submissions S."/>
        </authorList>
    </citation>
    <scope>NUCLEOTIDE SEQUENCE [LARGE SCALE GENOMIC DNA]</scope>
    <source>
        <strain evidence="2">DSM 23313</strain>
    </source>
</reference>
<evidence type="ECO:0000313" key="1">
    <source>
        <dbReference type="EMBL" id="SDH56974.1"/>
    </source>
</evidence>
<dbReference type="EMBL" id="FNDQ01000007">
    <property type="protein sequence ID" value="SDH56974.1"/>
    <property type="molecule type" value="Genomic_DNA"/>
</dbReference>
<dbReference type="STRING" id="702745.SAMN05421818_10712"/>